<keyword evidence="2" id="KW-0547">Nucleotide-binding</keyword>
<evidence type="ECO:0000259" key="4">
    <source>
        <dbReference type="PROSITE" id="PS50893"/>
    </source>
</evidence>
<accession>A0ABZ1BYP9</accession>
<feature type="domain" description="ABC transporter" evidence="4">
    <location>
        <begin position="11"/>
        <end position="258"/>
    </location>
</feature>
<dbReference type="SUPFAM" id="SSF52540">
    <property type="entry name" value="P-loop containing nucleoside triphosphate hydrolases"/>
    <property type="match status" value="1"/>
</dbReference>
<dbReference type="InterPro" id="IPR003439">
    <property type="entry name" value="ABC_transporter-like_ATP-bd"/>
</dbReference>
<dbReference type="EMBL" id="CP141615">
    <property type="protein sequence ID" value="WRP17841.1"/>
    <property type="molecule type" value="Genomic_DNA"/>
</dbReference>
<dbReference type="InterPro" id="IPR003593">
    <property type="entry name" value="AAA+_ATPase"/>
</dbReference>
<evidence type="ECO:0000313" key="5">
    <source>
        <dbReference type="EMBL" id="WRP17841.1"/>
    </source>
</evidence>
<dbReference type="PROSITE" id="PS50893">
    <property type="entry name" value="ABC_TRANSPORTER_2"/>
    <property type="match status" value="1"/>
</dbReference>
<dbReference type="InterPro" id="IPR032823">
    <property type="entry name" value="BCA_ABC_TP_C"/>
</dbReference>
<keyword evidence="6" id="KW-1185">Reference proteome</keyword>
<evidence type="ECO:0000313" key="6">
    <source>
        <dbReference type="Proteomes" id="UP001332192"/>
    </source>
</evidence>
<dbReference type="Pfam" id="PF00005">
    <property type="entry name" value="ABC_tran"/>
    <property type="match status" value="1"/>
</dbReference>
<evidence type="ECO:0000256" key="1">
    <source>
        <dbReference type="ARBA" id="ARBA00022448"/>
    </source>
</evidence>
<evidence type="ECO:0000256" key="3">
    <source>
        <dbReference type="ARBA" id="ARBA00022840"/>
    </source>
</evidence>
<reference evidence="5 6" key="1">
    <citation type="journal article" date="2024" name="Front. Microbiol.">
        <title>Novel thermophilic genera Geochorda gen. nov. and Carboxydochorda gen. nov. from the deep terrestrial subsurface reveal the ecophysiological diversity in the class Limnochordia.</title>
        <authorList>
            <person name="Karnachuk O.V."/>
            <person name="Lukina A.P."/>
            <person name="Avakyan M.R."/>
            <person name="Kadnikov V.V."/>
            <person name="Begmatov S."/>
            <person name="Beletsky A.V."/>
            <person name="Vlasova K.G."/>
            <person name="Novikov A.A."/>
            <person name="Shcherbakova V.A."/>
            <person name="Mardanov A.V."/>
            <person name="Ravin N.V."/>
        </authorList>
    </citation>
    <scope>NUCLEOTIDE SEQUENCE [LARGE SCALE GENOMIC DNA]</scope>
    <source>
        <strain evidence="5 6">L945</strain>
    </source>
</reference>
<dbReference type="Gene3D" id="3.40.50.300">
    <property type="entry name" value="P-loop containing nucleotide triphosphate hydrolases"/>
    <property type="match status" value="1"/>
</dbReference>
<dbReference type="RefSeq" id="WP_324717111.1">
    <property type="nucleotide sequence ID" value="NZ_CP141615.1"/>
</dbReference>
<keyword evidence="3 5" id="KW-0067">ATP-binding</keyword>
<dbReference type="InterPro" id="IPR051120">
    <property type="entry name" value="ABC_AA/LPS_Transport"/>
</dbReference>
<proteinExistence type="predicted"/>
<organism evidence="5 6">
    <name type="scientific">Carboxydichorda subterranea</name>
    <dbReference type="NCBI Taxonomy" id="3109565"/>
    <lineage>
        <taxon>Bacteria</taxon>
        <taxon>Bacillati</taxon>
        <taxon>Bacillota</taxon>
        <taxon>Limnochordia</taxon>
        <taxon>Limnochordales</taxon>
        <taxon>Geochordaceae</taxon>
        <taxon>Carboxydichorda</taxon>
    </lineage>
</organism>
<dbReference type="GO" id="GO:0005524">
    <property type="term" value="F:ATP binding"/>
    <property type="evidence" value="ECO:0007669"/>
    <property type="project" value="UniProtKB-KW"/>
</dbReference>
<dbReference type="PANTHER" id="PTHR45772">
    <property type="entry name" value="CONSERVED COMPONENT OF ABC TRANSPORTER FOR NATURAL AMINO ACIDS-RELATED"/>
    <property type="match status" value="1"/>
</dbReference>
<name>A0ABZ1BYP9_9FIRM</name>
<dbReference type="PANTHER" id="PTHR45772:SF7">
    <property type="entry name" value="AMINO ACID ABC TRANSPORTER ATP-BINDING PROTEIN"/>
    <property type="match status" value="1"/>
</dbReference>
<keyword evidence="1" id="KW-0813">Transport</keyword>
<protein>
    <submittedName>
        <fullName evidence="5">ABC transporter ATP-binding protein</fullName>
    </submittedName>
</protein>
<sequence length="265" mass="29415">MTEQPHGGPLLEIVDVRRRFGGVVALDQVSMRVEKGEIVGLIGPNGAGKTTLFNLITGIYRPDGGEIRFAGRSVVGLRPHQIAALGIARTFQTIRLFPHLTALENVMAGLHHSTRSGVLDAIFSTPRHRREQRWAVSRARQLLEELGIARYEHELASHLPYGDQRRLEIARALATDPALVILDEPAGGLSDAERTWLMQRIRQLRDRGLTILVIEHHMRVVMGISDRVVVLDQGRVIAEGPPQSIQADPAVISAYLGREDEPWEP</sequence>
<dbReference type="Pfam" id="PF12399">
    <property type="entry name" value="BCA_ABC_TP_C"/>
    <property type="match status" value="1"/>
</dbReference>
<gene>
    <name evidence="5" type="ORF">U7230_02175</name>
</gene>
<dbReference type="InterPro" id="IPR027417">
    <property type="entry name" value="P-loop_NTPase"/>
</dbReference>
<dbReference type="SMART" id="SM00382">
    <property type="entry name" value="AAA"/>
    <property type="match status" value="1"/>
</dbReference>
<dbReference type="Proteomes" id="UP001332192">
    <property type="component" value="Chromosome"/>
</dbReference>
<dbReference type="CDD" id="cd03219">
    <property type="entry name" value="ABC_Mj1267_LivG_branched"/>
    <property type="match status" value="1"/>
</dbReference>
<evidence type="ECO:0000256" key="2">
    <source>
        <dbReference type="ARBA" id="ARBA00022741"/>
    </source>
</evidence>